<name>A0A090SZ29_9VIBR</name>
<comment type="caution">
    <text evidence="2">The sequence shown here is derived from an EMBL/GenBank/DDBJ whole genome shotgun (WGS) entry which is preliminary data.</text>
</comment>
<dbReference type="EMBL" id="BBMT01000001">
    <property type="protein sequence ID" value="GAL32208.1"/>
    <property type="molecule type" value="Genomic_DNA"/>
</dbReference>
<evidence type="ECO:0000313" key="3">
    <source>
        <dbReference type="Proteomes" id="UP000029224"/>
    </source>
</evidence>
<keyword evidence="1" id="KW-1133">Transmembrane helix</keyword>
<evidence type="ECO:0000256" key="1">
    <source>
        <dbReference type="SAM" id="Phobius"/>
    </source>
</evidence>
<proteinExistence type="predicted"/>
<keyword evidence="1" id="KW-0472">Membrane</keyword>
<sequence length="146" mass="15310">MNSMVYHEGLTNWSTIMKKTIYTLALTLFASMPSFANIIVDMEGVDEKDYVYDLHKCEEMAGQVQKQQASGGAISGAAKGAALGSAGVAIAGGSGTEGAKKGAAVGLAAGVLGRGRANRDNAEQYKQDQQSVIKNCMTNRGYVVLN</sequence>
<keyword evidence="3" id="KW-1185">Reference proteome</keyword>
<keyword evidence="1" id="KW-0812">Transmembrane</keyword>
<accession>A0A090SZ29</accession>
<evidence type="ECO:0000313" key="2">
    <source>
        <dbReference type="EMBL" id="GAL32208.1"/>
    </source>
</evidence>
<evidence type="ECO:0008006" key="4">
    <source>
        <dbReference type="Google" id="ProtNLM"/>
    </source>
</evidence>
<dbReference type="Proteomes" id="UP000029224">
    <property type="component" value="Unassembled WGS sequence"/>
</dbReference>
<organism evidence="2 3">
    <name type="scientific">Vibrio maritimus</name>
    <dbReference type="NCBI Taxonomy" id="990268"/>
    <lineage>
        <taxon>Bacteria</taxon>
        <taxon>Pseudomonadati</taxon>
        <taxon>Pseudomonadota</taxon>
        <taxon>Gammaproteobacteria</taxon>
        <taxon>Vibrionales</taxon>
        <taxon>Vibrionaceae</taxon>
        <taxon>Vibrio</taxon>
    </lineage>
</organism>
<dbReference type="AlphaFoldDB" id="A0A090SZ29"/>
<reference evidence="2 3" key="2">
    <citation type="submission" date="2014-09" db="EMBL/GenBank/DDBJ databases">
        <authorList>
            <consortium name="NBRP consortium"/>
            <person name="Sawabe T."/>
            <person name="Meirelles P."/>
            <person name="Nakanishi M."/>
            <person name="Sayaka M."/>
            <person name="Hattori M."/>
            <person name="Ohkuma M."/>
        </authorList>
    </citation>
    <scope>NUCLEOTIDE SEQUENCE [LARGE SCALE GENOMIC DNA]</scope>
    <source>
        <strain evidence="2 3">JCM 19240</strain>
    </source>
</reference>
<feature type="transmembrane region" description="Helical" evidence="1">
    <location>
        <begin position="20"/>
        <end position="40"/>
    </location>
</feature>
<protein>
    <recommendedName>
        <fullName evidence="4">Glycine-zipper-containing OmpA-like membrane domain-containing protein</fullName>
    </recommendedName>
</protein>
<reference evidence="2 3" key="1">
    <citation type="submission" date="2014-09" db="EMBL/GenBank/DDBJ databases">
        <title>Vibrio maritimus JCM 19240. (C210) whole genome shotgun sequence.</title>
        <authorList>
            <person name="Sawabe T."/>
            <person name="Meirelles P."/>
            <person name="Nakanishi M."/>
            <person name="Sayaka M."/>
            <person name="Hattori M."/>
            <person name="Ohkuma M."/>
        </authorList>
    </citation>
    <scope>NUCLEOTIDE SEQUENCE [LARGE SCALE GENOMIC DNA]</scope>
    <source>
        <strain evidence="2 3">JCM 19240</strain>
    </source>
</reference>
<gene>
    <name evidence="2" type="ORF">JCM19240_5639</name>
</gene>